<dbReference type="Proteomes" id="UP001500928">
    <property type="component" value="Unassembled WGS sequence"/>
</dbReference>
<sequence length="142" mass="14680">MRVGVGLVTLVLALLAGCSTEYTEGTSAPPVRPAQSLDAARTKLQLVVQDPCYTARDIAGQWPYCGRWEEEVLNTANAAAGARPELREVTDPAGAVRAGHEHFVRGGCASGIPPAGPGDCVAAIVETREAVTSLGRGIAAAR</sequence>
<dbReference type="PROSITE" id="PS51257">
    <property type="entry name" value="PROKAR_LIPOPROTEIN"/>
    <property type="match status" value="1"/>
</dbReference>
<dbReference type="EMBL" id="BAABHO010000076">
    <property type="protein sequence ID" value="GAA4811609.1"/>
    <property type="molecule type" value="Genomic_DNA"/>
</dbReference>
<reference evidence="2" key="1">
    <citation type="journal article" date="2019" name="Int. J. Syst. Evol. Microbiol.">
        <title>The Global Catalogue of Microorganisms (GCM) 10K type strain sequencing project: providing services to taxonomists for standard genome sequencing and annotation.</title>
        <authorList>
            <consortium name="The Broad Institute Genomics Platform"/>
            <consortium name="The Broad Institute Genome Sequencing Center for Infectious Disease"/>
            <person name="Wu L."/>
            <person name="Ma J."/>
        </authorList>
    </citation>
    <scope>NUCLEOTIDE SEQUENCE [LARGE SCALE GENOMIC DNA]</scope>
    <source>
        <strain evidence="2">JCM 17979</strain>
    </source>
</reference>
<gene>
    <name evidence="1" type="ORF">GCM10023200_56760</name>
</gene>
<organism evidence="1 2">
    <name type="scientific">Actinomycetospora chlora</name>
    <dbReference type="NCBI Taxonomy" id="663608"/>
    <lineage>
        <taxon>Bacteria</taxon>
        <taxon>Bacillati</taxon>
        <taxon>Actinomycetota</taxon>
        <taxon>Actinomycetes</taxon>
        <taxon>Pseudonocardiales</taxon>
        <taxon>Pseudonocardiaceae</taxon>
        <taxon>Actinomycetospora</taxon>
    </lineage>
</organism>
<accession>A0ABP9CIM7</accession>
<keyword evidence="2" id="KW-1185">Reference proteome</keyword>
<evidence type="ECO:0000313" key="1">
    <source>
        <dbReference type="EMBL" id="GAA4811609.1"/>
    </source>
</evidence>
<protein>
    <submittedName>
        <fullName evidence="1">Uncharacterized protein</fullName>
    </submittedName>
</protein>
<evidence type="ECO:0000313" key="2">
    <source>
        <dbReference type="Proteomes" id="UP001500928"/>
    </source>
</evidence>
<name>A0ABP9CIM7_9PSEU</name>
<proteinExistence type="predicted"/>
<comment type="caution">
    <text evidence="1">The sequence shown here is derived from an EMBL/GenBank/DDBJ whole genome shotgun (WGS) entry which is preliminary data.</text>
</comment>